<protein>
    <submittedName>
        <fullName evidence="1">Uncharacterized protein</fullName>
    </submittedName>
</protein>
<sequence>MFIMAVFLTWPLFLAFRPGNALSANVRTKKRLLSEAEETGAVHSTRHAGIYLRTQFLLNFLR</sequence>
<accession>A0A5C0AW87</accession>
<organism evidence="1 2">
    <name type="scientific">Pigmentiphaga aceris</name>
    <dbReference type="NCBI Taxonomy" id="1940612"/>
    <lineage>
        <taxon>Bacteria</taxon>
        <taxon>Pseudomonadati</taxon>
        <taxon>Pseudomonadota</taxon>
        <taxon>Betaproteobacteria</taxon>
        <taxon>Burkholderiales</taxon>
        <taxon>Alcaligenaceae</taxon>
        <taxon>Pigmentiphaga</taxon>
    </lineage>
</organism>
<dbReference type="Proteomes" id="UP000325161">
    <property type="component" value="Chromosome"/>
</dbReference>
<proteinExistence type="predicted"/>
<dbReference type="EMBL" id="CP043046">
    <property type="protein sequence ID" value="QEI06712.1"/>
    <property type="molecule type" value="Genomic_DNA"/>
</dbReference>
<reference evidence="1 2" key="1">
    <citation type="submission" date="2019-08" db="EMBL/GenBank/DDBJ databases">
        <title>Amphibian skin-associated Pigmentiphaga: genome sequence and occurrence across geography and hosts.</title>
        <authorList>
            <person name="Bletz M.C."/>
            <person name="Bunk B."/>
            <person name="Sproeer C."/>
            <person name="Biwer P."/>
            <person name="Reiter S."/>
            <person name="Rabemananjara F.C.E."/>
            <person name="Schulz S."/>
            <person name="Overmann J."/>
            <person name="Vences M."/>
        </authorList>
    </citation>
    <scope>NUCLEOTIDE SEQUENCE [LARGE SCALE GENOMIC DNA]</scope>
    <source>
        <strain evidence="1 2">Mada1488</strain>
    </source>
</reference>
<dbReference type="KEGG" id="pacr:FXN63_13385"/>
<evidence type="ECO:0000313" key="1">
    <source>
        <dbReference type="EMBL" id="QEI06712.1"/>
    </source>
</evidence>
<dbReference type="AlphaFoldDB" id="A0A5C0AW87"/>
<evidence type="ECO:0000313" key="2">
    <source>
        <dbReference type="Proteomes" id="UP000325161"/>
    </source>
</evidence>
<keyword evidence="2" id="KW-1185">Reference proteome</keyword>
<name>A0A5C0AW87_9BURK</name>
<gene>
    <name evidence="1" type="ORF">FXN63_13385</name>
</gene>
<dbReference type="RefSeq" id="WP_148815583.1">
    <property type="nucleotide sequence ID" value="NZ_CP043046.1"/>
</dbReference>